<dbReference type="Gene3D" id="3.40.190.10">
    <property type="entry name" value="Periplasmic binding protein-like II"/>
    <property type="match status" value="1"/>
</dbReference>
<dbReference type="InterPro" id="IPR000914">
    <property type="entry name" value="SBP_5_dom"/>
</dbReference>
<dbReference type="GO" id="GO:1904680">
    <property type="term" value="F:peptide transmembrane transporter activity"/>
    <property type="evidence" value="ECO:0007669"/>
    <property type="project" value="TreeGrafter"/>
</dbReference>
<dbReference type="PANTHER" id="PTHR30290">
    <property type="entry name" value="PERIPLASMIC BINDING COMPONENT OF ABC TRANSPORTER"/>
    <property type="match status" value="1"/>
</dbReference>
<evidence type="ECO:0000259" key="1">
    <source>
        <dbReference type="Pfam" id="PF00496"/>
    </source>
</evidence>
<dbReference type="PIRSF" id="PIRSF002741">
    <property type="entry name" value="MppA"/>
    <property type="match status" value="1"/>
</dbReference>
<protein>
    <submittedName>
        <fullName evidence="2">Periplasmic dipeptide transport protein</fullName>
    </submittedName>
</protein>
<dbReference type="EMBL" id="UFQR01000001">
    <property type="protein sequence ID" value="SSW94793.1"/>
    <property type="molecule type" value="Genomic_DNA"/>
</dbReference>
<dbReference type="NCBIfam" id="NF011689">
    <property type="entry name" value="PRK15109.1"/>
    <property type="match status" value="1"/>
</dbReference>
<sequence length="556" mass="63449" precursor="true">MRYLILWIILINVGTINALADALTPQIRQNSFIYCVNGIVTTFNPQIASTGLITDPLAAQLYDRLLEVNPFTYKLNSELASHWKSFDKGATYRFYLKRNIPFQTTDWFTPTRTLNADDVVFSFSRMFDKNHPYHYVGGGNYPYFDSLQLANNIRSIRKIDNYTVEFKLYTPDALFLWHLATRYAPMLSQEYAQYLNKINHKEFIDWQPVGTGPFMLVGYQTGQFIKLNRHDNYWKGKPLMQQVVIDLGAGGTGRISKLLTGECDVLAYPAASQLKVLREDARLRLSMRAGMNIAYLIFNTNKPPLDQLKVRQAIAYSINNERLMQSIYYGTAETATSVLPRASWDYDNQIKVTDYNPEKAKEMLEELGLSGMKLDIWVPVISQSYNPSPLKTTELIQAELAKVGIKMNIHPVEGNLLENKLSDRNYDMILDGWSTDSNDPDSFFRPLLSCAAKESHTNLSKWCNPYFDELLRKALVIQSISSRINYYHQAQSLLAKELPVLPLAYSLHLQAYRYDIKGLVISAFGNSSFAGVYRDGSIKTPLPADSYFNDEEGAAW</sequence>
<dbReference type="InterPro" id="IPR039424">
    <property type="entry name" value="SBP_5"/>
</dbReference>
<dbReference type="SUPFAM" id="SSF53850">
    <property type="entry name" value="Periplasmic binding protein-like II"/>
    <property type="match status" value="1"/>
</dbReference>
<dbReference type="GO" id="GO:0015833">
    <property type="term" value="P:peptide transport"/>
    <property type="evidence" value="ECO:0007669"/>
    <property type="project" value="TreeGrafter"/>
</dbReference>
<evidence type="ECO:0000313" key="2">
    <source>
        <dbReference type="EMBL" id="SSW94793.1"/>
    </source>
</evidence>
<dbReference type="Pfam" id="PF00496">
    <property type="entry name" value="SBP_bac_5"/>
    <property type="match status" value="1"/>
</dbReference>
<dbReference type="GO" id="GO:0030288">
    <property type="term" value="C:outer membrane-bounded periplasmic space"/>
    <property type="evidence" value="ECO:0007669"/>
    <property type="project" value="UniProtKB-ARBA"/>
</dbReference>
<dbReference type="Gene3D" id="3.10.105.10">
    <property type="entry name" value="Dipeptide-binding Protein, Domain 3"/>
    <property type="match status" value="1"/>
</dbReference>
<accession>A0A3B0LXT2</accession>
<dbReference type="PANTHER" id="PTHR30290:SF28">
    <property type="entry name" value="ABC TRANSPORTER PERIPLASMIC-BINDING PROTEIN SAPA-RELATED"/>
    <property type="match status" value="1"/>
</dbReference>
<dbReference type="InterPro" id="IPR030678">
    <property type="entry name" value="Peptide/Ni-bd"/>
</dbReference>
<feature type="domain" description="Solute-binding protein family 5" evidence="1">
    <location>
        <begin position="75"/>
        <end position="453"/>
    </location>
</feature>
<name>A0A3B0LXT2_9GAMM</name>
<dbReference type="GO" id="GO:0043190">
    <property type="term" value="C:ATP-binding cassette (ABC) transporter complex"/>
    <property type="evidence" value="ECO:0007669"/>
    <property type="project" value="InterPro"/>
</dbReference>
<dbReference type="CDD" id="cd08493">
    <property type="entry name" value="PBP2_DppA_like"/>
    <property type="match status" value="1"/>
</dbReference>
<dbReference type="Gene3D" id="3.90.76.10">
    <property type="entry name" value="Dipeptide-binding Protein, Domain 1"/>
    <property type="match status" value="1"/>
</dbReference>
<proteinExistence type="predicted"/>
<dbReference type="AlphaFoldDB" id="A0A3B0LXT2"/>
<gene>
    <name evidence="2" type="primary">dppA_1</name>
    <name evidence="2" type="ORF">ARTV_0323</name>
</gene>
<organism evidence="2">
    <name type="scientific">Arsenophonus endosymbiont of Trialeurodes vaporariorum</name>
    <dbReference type="NCBI Taxonomy" id="235567"/>
    <lineage>
        <taxon>Bacteria</taxon>
        <taxon>Pseudomonadati</taxon>
        <taxon>Pseudomonadota</taxon>
        <taxon>Gammaproteobacteria</taxon>
        <taxon>Enterobacterales</taxon>
        <taxon>Morganellaceae</taxon>
        <taxon>Arsenophonus</taxon>
    </lineage>
</organism>
<reference evidence="2" key="1">
    <citation type="submission" date="2018-04" db="EMBL/GenBank/DDBJ databases">
        <authorList>
            <person name="Go L.Y."/>
            <person name="Mitchell J.A."/>
        </authorList>
    </citation>
    <scope>NUCLEOTIDE SEQUENCE</scope>
    <source>
        <strain evidence="2">ARTV</strain>
    </source>
</reference>